<keyword evidence="4" id="KW-0820">tRNA-binding</keyword>
<evidence type="ECO:0000256" key="6">
    <source>
        <dbReference type="ARBA" id="ARBA00022694"/>
    </source>
</evidence>
<proteinExistence type="inferred from homology"/>
<dbReference type="InParanoid" id="A0A316YLD7"/>
<dbReference type="PANTHER" id="PTHR11933">
    <property type="entry name" value="TRNA 5-METHYLAMINOMETHYL-2-THIOURIDYLATE -METHYLTRANSFERASE"/>
    <property type="match status" value="1"/>
</dbReference>
<sequence length="454" mass="48682">MLRVARPLLTCGRRSISTTSAEVGRLLDRYPVDRLGPQPGDEAVLTLSGGVDSSVAAFLAIERGGLKPVRTIFMRNWNSLDEAQTFEPGAGGSTGCTWLRDWRLVERTARVLGLKAELMDLSTEYWNQVFAPALDDWQRGTTPNPDVACNREIKFGELLLRAGLAESFPSLTSNASPSASPGPRRWLVTGHYARLAYHRGTGDSTVLGSLHRASDATKDQSYFLSAVAADKLGRAHFPLANLTKAEVRSIAAHVGLPTAASEESMGLCFVGERGTRGHARFLASYIDARPGNIVSLDGRTVGRHEGLHTLTVGQGARIGGASTRWFVAKKKPETNEIVVVPGADHPLLRCRSLHIDAFLPISARGSLVESLRGSDGQQRPRLLAQIRHRQAAVACTVARLPPSTPGDDDDDAQPAVEVAFDEPVVGVAQGQTCALYDGDECLGSGVISHVSLAE</sequence>
<dbReference type="Proteomes" id="UP000245768">
    <property type="component" value="Unassembled WGS sequence"/>
</dbReference>
<protein>
    <recommendedName>
        <fullName evidence="3">tRNA-5-taurinomethyluridine 2-sulfurtransferase</fullName>
        <ecNumber evidence="3">2.8.1.14</ecNumber>
    </recommendedName>
</protein>
<keyword evidence="9" id="KW-0694">RNA-binding</keyword>
<dbReference type="SUPFAM" id="SSF52402">
    <property type="entry name" value="Adenine nucleotide alpha hydrolases-like"/>
    <property type="match status" value="1"/>
</dbReference>
<dbReference type="NCBIfam" id="TIGR00420">
    <property type="entry name" value="trmU"/>
    <property type="match status" value="1"/>
</dbReference>
<dbReference type="Pfam" id="PF20259">
    <property type="entry name" value="tRNA_Me_trans_M"/>
    <property type="match status" value="1"/>
</dbReference>
<comment type="similarity">
    <text evidence="2">Belongs to the MnmA/TRMU family.</text>
</comment>
<dbReference type="InterPro" id="IPR004506">
    <property type="entry name" value="MnmA-like"/>
</dbReference>
<evidence type="ECO:0000313" key="14">
    <source>
        <dbReference type="EMBL" id="PWN88873.1"/>
    </source>
</evidence>
<evidence type="ECO:0000256" key="8">
    <source>
        <dbReference type="ARBA" id="ARBA00022840"/>
    </source>
</evidence>
<dbReference type="GO" id="GO:0005524">
    <property type="term" value="F:ATP binding"/>
    <property type="evidence" value="ECO:0007669"/>
    <property type="project" value="UniProtKB-KW"/>
</dbReference>
<dbReference type="GO" id="GO:0008168">
    <property type="term" value="F:methyltransferase activity"/>
    <property type="evidence" value="ECO:0007669"/>
    <property type="project" value="UniProtKB-KW"/>
</dbReference>
<dbReference type="Pfam" id="PF03054">
    <property type="entry name" value="tRNA_Me_trans"/>
    <property type="match status" value="1"/>
</dbReference>
<feature type="domain" description="tRNA-specific 2-thiouridylase MnmA-like C-terminal" evidence="12">
    <location>
        <begin position="379"/>
        <end position="447"/>
    </location>
</feature>
<dbReference type="OrthoDB" id="3685at2759"/>
<keyword evidence="6" id="KW-0819">tRNA processing</keyword>
<keyword evidence="5 14" id="KW-0808">Transferase</keyword>
<dbReference type="CDD" id="cd01998">
    <property type="entry name" value="MnmA_TRMU-like"/>
    <property type="match status" value="1"/>
</dbReference>
<dbReference type="RefSeq" id="XP_025376071.1">
    <property type="nucleotide sequence ID" value="XM_025525089.1"/>
</dbReference>
<name>A0A316YLD7_9BASI</name>
<dbReference type="Gene3D" id="2.40.30.10">
    <property type="entry name" value="Translation factors"/>
    <property type="match status" value="1"/>
</dbReference>
<keyword evidence="15" id="KW-1185">Reference proteome</keyword>
<organism evidence="14 15">
    <name type="scientific">Acaromyces ingoldii</name>
    <dbReference type="NCBI Taxonomy" id="215250"/>
    <lineage>
        <taxon>Eukaryota</taxon>
        <taxon>Fungi</taxon>
        <taxon>Dikarya</taxon>
        <taxon>Basidiomycota</taxon>
        <taxon>Ustilaginomycotina</taxon>
        <taxon>Exobasidiomycetes</taxon>
        <taxon>Exobasidiales</taxon>
        <taxon>Cryptobasidiaceae</taxon>
        <taxon>Acaromyces</taxon>
    </lineage>
</organism>
<dbReference type="Pfam" id="PF20258">
    <property type="entry name" value="tRNA_Me_trans_C"/>
    <property type="match status" value="1"/>
</dbReference>
<comment type="function">
    <text evidence="1">Catalyzes the 2-thiolation of uridine at the wobble position (U34) of mitochondrial tRNA(Lys), tRNA(Glu) and tRNA(Gln). Required for the formation of 5-taurinomethyl-2-thiouridine (tm5s2U) of mitochondrial tRNA(Lys), tRNA(Glu), and tRNA(Gln) at the wobble position. ATP is required to activate the C2 atom of the wobble base.</text>
</comment>
<dbReference type="InterPro" id="IPR046884">
    <property type="entry name" value="MnmA-like_central"/>
</dbReference>
<dbReference type="GO" id="GO:0000049">
    <property type="term" value="F:tRNA binding"/>
    <property type="evidence" value="ECO:0007669"/>
    <property type="project" value="UniProtKB-KW"/>
</dbReference>
<evidence type="ECO:0000259" key="13">
    <source>
        <dbReference type="Pfam" id="PF20259"/>
    </source>
</evidence>
<dbReference type="FunFam" id="2.30.30.280:FF:000001">
    <property type="entry name" value="tRNA-specific 2-thiouridylase MnmA"/>
    <property type="match status" value="1"/>
</dbReference>
<dbReference type="InterPro" id="IPR023382">
    <property type="entry name" value="MnmA-like_central_sf"/>
</dbReference>
<evidence type="ECO:0000256" key="3">
    <source>
        <dbReference type="ARBA" id="ARBA00011953"/>
    </source>
</evidence>
<dbReference type="EC" id="2.8.1.14" evidence="3"/>
<evidence type="ECO:0000256" key="1">
    <source>
        <dbReference type="ARBA" id="ARBA00003986"/>
    </source>
</evidence>
<dbReference type="AlphaFoldDB" id="A0A316YLD7"/>
<dbReference type="Gene3D" id="3.40.50.620">
    <property type="entry name" value="HUPs"/>
    <property type="match status" value="1"/>
</dbReference>
<keyword evidence="14" id="KW-0489">Methyltransferase</keyword>
<keyword evidence="8" id="KW-0067">ATP-binding</keyword>
<dbReference type="GO" id="GO:0032259">
    <property type="term" value="P:methylation"/>
    <property type="evidence" value="ECO:0007669"/>
    <property type="project" value="UniProtKB-KW"/>
</dbReference>
<dbReference type="EMBL" id="KZ819637">
    <property type="protein sequence ID" value="PWN88873.1"/>
    <property type="molecule type" value="Genomic_DNA"/>
</dbReference>
<evidence type="ECO:0000256" key="4">
    <source>
        <dbReference type="ARBA" id="ARBA00022555"/>
    </source>
</evidence>
<dbReference type="InterPro" id="IPR046885">
    <property type="entry name" value="MnmA-like_C"/>
</dbReference>
<comment type="catalytic activity">
    <reaction evidence="11">
        <text>5-taurinomethyluridine(34) in tRNA + S-sulfanyl-L-cysteinyl-[protein] + AH2 + ATP = 5-taurinomethyl-2-thiouridine(34) in tRNA + L-cysteinyl-[protein] + A + AMP + diphosphate + H(+)</text>
        <dbReference type="Rhea" id="RHEA:47040"/>
        <dbReference type="Rhea" id="RHEA-COMP:10131"/>
        <dbReference type="Rhea" id="RHEA-COMP:11726"/>
        <dbReference type="Rhea" id="RHEA-COMP:11732"/>
        <dbReference type="Rhea" id="RHEA-COMP:11733"/>
        <dbReference type="ChEBI" id="CHEBI:13193"/>
        <dbReference type="ChEBI" id="CHEBI:15378"/>
        <dbReference type="ChEBI" id="CHEBI:17499"/>
        <dbReference type="ChEBI" id="CHEBI:29950"/>
        <dbReference type="ChEBI" id="CHEBI:30616"/>
        <dbReference type="ChEBI" id="CHEBI:33019"/>
        <dbReference type="ChEBI" id="CHEBI:61963"/>
        <dbReference type="ChEBI" id="CHEBI:87171"/>
        <dbReference type="ChEBI" id="CHEBI:87172"/>
        <dbReference type="ChEBI" id="CHEBI:456215"/>
        <dbReference type="EC" id="2.8.1.14"/>
    </reaction>
</comment>
<dbReference type="Gene3D" id="2.30.30.280">
    <property type="entry name" value="Adenine nucleotide alpha hydrolases-like domains"/>
    <property type="match status" value="1"/>
</dbReference>
<dbReference type="NCBIfam" id="NF001138">
    <property type="entry name" value="PRK00143.1"/>
    <property type="match status" value="1"/>
</dbReference>
<dbReference type="PANTHER" id="PTHR11933:SF5">
    <property type="entry name" value="MITOCHONDRIAL TRNA-SPECIFIC 2-THIOURIDYLASE 1"/>
    <property type="match status" value="1"/>
</dbReference>
<dbReference type="GO" id="GO:0005739">
    <property type="term" value="C:mitochondrion"/>
    <property type="evidence" value="ECO:0007669"/>
    <property type="project" value="TreeGrafter"/>
</dbReference>
<dbReference type="GO" id="GO:0016783">
    <property type="term" value="F:sulfurtransferase activity"/>
    <property type="evidence" value="ECO:0007669"/>
    <property type="project" value="InterPro"/>
</dbReference>
<dbReference type="FunCoup" id="A0A316YLD7">
    <property type="interactions" value="313"/>
</dbReference>
<gene>
    <name evidence="14" type="ORF">FA10DRAFT_302280</name>
</gene>
<evidence type="ECO:0000256" key="2">
    <source>
        <dbReference type="ARBA" id="ARBA00006191"/>
    </source>
</evidence>
<evidence type="ECO:0000313" key="15">
    <source>
        <dbReference type="Proteomes" id="UP000245768"/>
    </source>
</evidence>
<evidence type="ECO:0000256" key="7">
    <source>
        <dbReference type="ARBA" id="ARBA00022741"/>
    </source>
</evidence>
<dbReference type="InterPro" id="IPR014729">
    <property type="entry name" value="Rossmann-like_a/b/a_fold"/>
</dbReference>
<reference evidence="14 15" key="1">
    <citation type="journal article" date="2018" name="Mol. Biol. Evol.">
        <title>Broad Genomic Sampling Reveals a Smut Pathogenic Ancestry of the Fungal Clade Ustilaginomycotina.</title>
        <authorList>
            <person name="Kijpornyongpan T."/>
            <person name="Mondo S.J."/>
            <person name="Barry K."/>
            <person name="Sandor L."/>
            <person name="Lee J."/>
            <person name="Lipzen A."/>
            <person name="Pangilinan J."/>
            <person name="LaButti K."/>
            <person name="Hainaut M."/>
            <person name="Henrissat B."/>
            <person name="Grigoriev I.V."/>
            <person name="Spatafora J.W."/>
            <person name="Aime M.C."/>
        </authorList>
    </citation>
    <scope>NUCLEOTIDE SEQUENCE [LARGE SCALE GENOMIC DNA]</scope>
    <source>
        <strain evidence="14 15">MCA 4198</strain>
    </source>
</reference>
<dbReference type="GO" id="GO:0002143">
    <property type="term" value="P:tRNA wobble position uridine thiolation"/>
    <property type="evidence" value="ECO:0007669"/>
    <property type="project" value="TreeGrafter"/>
</dbReference>
<keyword evidence="7" id="KW-0547">Nucleotide-binding</keyword>
<accession>A0A316YLD7</accession>
<dbReference type="STRING" id="215250.A0A316YLD7"/>
<evidence type="ECO:0000256" key="10">
    <source>
        <dbReference type="ARBA" id="ARBA00023157"/>
    </source>
</evidence>
<feature type="domain" description="tRNA-specific 2-thiouridylase MnmA-like central" evidence="13">
    <location>
        <begin position="280"/>
        <end position="340"/>
    </location>
</feature>
<evidence type="ECO:0000256" key="9">
    <source>
        <dbReference type="ARBA" id="ARBA00022884"/>
    </source>
</evidence>
<evidence type="ECO:0000256" key="5">
    <source>
        <dbReference type="ARBA" id="ARBA00022679"/>
    </source>
</evidence>
<keyword evidence="10" id="KW-1015">Disulfide bond</keyword>
<evidence type="ECO:0000259" key="12">
    <source>
        <dbReference type="Pfam" id="PF20258"/>
    </source>
</evidence>
<dbReference type="GeneID" id="37047005"/>
<evidence type="ECO:0000256" key="11">
    <source>
        <dbReference type="ARBA" id="ARBA00049564"/>
    </source>
</evidence>